<protein>
    <recommendedName>
        <fullName evidence="4">Alpha/beta-hydrolase</fullName>
    </recommendedName>
</protein>
<gene>
    <name evidence="2" type="ORF">EI97DRAFT_434818</name>
</gene>
<evidence type="ECO:0000313" key="2">
    <source>
        <dbReference type="EMBL" id="KAF2274915.1"/>
    </source>
</evidence>
<proteinExistence type="predicted"/>
<dbReference type="PANTHER" id="PTHR12277">
    <property type="entry name" value="ALPHA/BETA HYDROLASE DOMAIN-CONTAINING PROTEIN"/>
    <property type="match status" value="1"/>
</dbReference>
<keyword evidence="3" id="KW-1185">Reference proteome</keyword>
<dbReference type="AlphaFoldDB" id="A0A6A6JF74"/>
<accession>A0A6A6JF74</accession>
<dbReference type="GeneID" id="54551898"/>
<evidence type="ECO:0000256" key="1">
    <source>
        <dbReference type="SAM" id="Phobius"/>
    </source>
</evidence>
<sequence>MPTFHPILRKSYWFLAGLGGLWAVFILCLTNATFQRHVLYARKVQSGNFWHDVSNPEAFGFAKGQVQPFYLNTTDRETLFCWHVLPLDVYLENEDEIVRKAGGVSENLKETVGYKLLMRDPDGRVVVNFHGNAGHVAQGYRPSTYRSISGIPHTHLLTCDYRGFGHSTLRNNPHIPTESGVITDGVSLVSYILHTLQHPADRTVLLGQSLGTAVTAATALYFTDPSTRHLPHSITHPSPIPKTAESFAGIILVASFPDIPVLLKSYKISGIIPILSPLNGYPKIAAYLSTKVVDHWPTLLRLQYLLSASKTAKSSPAVHITVLHARNDQDIDFRLGEAVYLGLEQIVLGEANAEPVHERRTIQGQENVRRGAFAYRRVEDGEGRRVVELEVVRYGGHNQVVSFPQVNLAVRRAWEGNRRVGKVGLDVE</sequence>
<keyword evidence="1" id="KW-0472">Membrane</keyword>
<name>A0A6A6JF74_WESOR</name>
<dbReference type="InterPro" id="IPR029058">
    <property type="entry name" value="AB_hydrolase_fold"/>
</dbReference>
<organism evidence="2 3">
    <name type="scientific">Westerdykella ornata</name>
    <dbReference type="NCBI Taxonomy" id="318751"/>
    <lineage>
        <taxon>Eukaryota</taxon>
        <taxon>Fungi</taxon>
        <taxon>Dikarya</taxon>
        <taxon>Ascomycota</taxon>
        <taxon>Pezizomycotina</taxon>
        <taxon>Dothideomycetes</taxon>
        <taxon>Pleosporomycetidae</taxon>
        <taxon>Pleosporales</taxon>
        <taxon>Sporormiaceae</taxon>
        <taxon>Westerdykella</taxon>
    </lineage>
</organism>
<dbReference type="OrthoDB" id="446723at2759"/>
<dbReference type="SUPFAM" id="SSF53474">
    <property type="entry name" value="alpha/beta-Hydrolases"/>
    <property type="match status" value="1"/>
</dbReference>
<dbReference type="EMBL" id="ML986500">
    <property type="protein sequence ID" value="KAF2274915.1"/>
    <property type="molecule type" value="Genomic_DNA"/>
</dbReference>
<evidence type="ECO:0000313" key="3">
    <source>
        <dbReference type="Proteomes" id="UP000800097"/>
    </source>
</evidence>
<keyword evidence="1" id="KW-1133">Transmembrane helix</keyword>
<keyword evidence="1" id="KW-0812">Transmembrane</keyword>
<dbReference type="Gene3D" id="3.40.50.1820">
    <property type="entry name" value="alpha/beta hydrolase"/>
    <property type="match status" value="1"/>
</dbReference>
<dbReference type="Proteomes" id="UP000800097">
    <property type="component" value="Unassembled WGS sequence"/>
</dbReference>
<evidence type="ECO:0008006" key="4">
    <source>
        <dbReference type="Google" id="ProtNLM"/>
    </source>
</evidence>
<reference evidence="2" key="1">
    <citation type="journal article" date="2020" name="Stud. Mycol.">
        <title>101 Dothideomycetes genomes: a test case for predicting lifestyles and emergence of pathogens.</title>
        <authorList>
            <person name="Haridas S."/>
            <person name="Albert R."/>
            <person name="Binder M."/>
            <person name="Bloem J."/>
            <person name="Labutti K."/>
            <person name="Salamov A."/>
            <person name="Andreopoulos B."/>
            <person name="Baker S."/>
            <person name="Barry K."/>
            <person name="Bills G."/>
            <person name="Bluhm B."/>
            <person name="Cannon C."/>
            <person name="Castanera R."/>
            <person name="Culley D."/>
            <person name="Daum C."/>
            <person name="Ezra D."/>
            <person name="Gonzalez J."/>
            <person name="Henrissat B."/>
            <person name="Kuo A."/>
            <person name="Liang C."/>
            <person name="Lipzen A."/>
            <person name="Lutzoni F."/>
            <person name="Magnuson J."/>
            <person name="Mondo S."/>
            <person name="Nolan M."/>
            <person name="Ohm R."/>
            <person name="Pangilinan J."/>
            <person name="Park H.-J."/>
            <person name="Ramirez L."/>
            <person name="Alfaro M."/>
            <person name="Sun H."/>
            <person name="Tritt A."/>
            <person name="Yoshinaga Y."/>
            <person name="Zwiers L.-H."/>
            <person name="Turgeon B."/>
            <person name="Goodwin S."/>
            <person name="Spatafora J."/>
            <person name="Crous P."/>
            <person name="Grigoriev I."/>
        </authorList>
    </citation>
    <scope>NUCLEOTIDE SEQUENCE</scope>
    <source>
        <strain evidence="2">CBS 379.55</strain>
    </source>
</reference>
<dbReference type="PANTHER" id="PTHR12277:SF81">
    <property type="entry name" value="PROTEIN ABHD13"/>
    <property type="match status" value="1"/>
</dbReference>
<dbReference type="RefSeq" id="XP_033652454.1">
    <property type="nucleotide sequence ID" value="XM_033798723.1"/>
</dbReference>
<feature type="transmembrane region" description="Helical" evidence="1">
    <location>
        <begin position="12"/>
        <end position="34"/>
    </location>
</feature>